<comment type="caution">
    <text evidence="2">The sequence shown here is derived from an EMBL/GenBank/DDBJ whole genome shotgun (WGS) entry which is preliminary data.</text>
</comment>
<feature type="region of interest" description="Disordered" evidence="1">
    <location>
        <begin position="1"/>
        <end position="83"/>
    </location>
</feature>
<name>A0A426YT23_ENSVE</name>
<organism evidence="2 3">
    <name type="scientific">Ensete ventricosum</name>
    <name type="common">Abyssinian banana</name>
    <name type="synonym">Musa ensete</name>
    <dbReference type="NCBI Taxonomy" id="4639"/>
    <lineage>
        <taxon>Eukaryota</taxon>
        <taxon>Viridiplantae</taxon>
        <taxon>Streptophyta</taxon>
        <taxon>Embryophyta</taxon>
        <taxon>Tracheophyta</taxon>
        <taxon>Spermatophyta</taxon>
        <taxon>Magnoliopsida</taxon>
        <taxon>Liliopsida</taxon>
        <taxon>Zingiberales</taxon>
        <taxon>Musaceae</taxon>
        <taxon>Ensete</taxon>
    </lineage>
</organism>
<reference evidence="2 3" key="1">
    <citation type="journal article" date="2014" name="Agronomy (Basel)">
        <title>A Draft Genome Sequence for Ensete ventricosum, the Drought-Tolerant Tree Against Hunger.</title>
        <authorList>
            <person name="Harrison J."/>
            <person name="Moore K.A."/>
            <person name="Paszkiewicz K."/>
            <person name="Jones T."/>
            <person name="Grant M."/>
            <person name="Ambacheew D."/>
            <person name="Muzemil S."/>
            <person name="Studholme D.J."/>
        </authorList>
    </citation>
    <scope>NUCLEOTIDE SEQUENCE [LARGE SCALE GENOMIC DNA]</scope>
</reference>
<accession>A0A426YT23</accession>
<evidence type="ECO:0000256" key="1">
    <source>
        <dbReference type="SAM" id="MobiDB-lite"/>
    </source>
</evidence>
<feature type="compositionally biased region" description="Low complexity" evidence="1">
    <location>
        <begin position="69"/>
        <end position="83"/>
    </location>
</feature>
<evidence type="ECO:0000313" key="3">
    <source>
        <dbReference type="Proteomes" id="UP000287651"/>
    </source>
</evidence>
<feature type="compositionally biased region" description="Basic and acidic residues" evidence="1">
    <location>
        <begin position="48"/>
        <end position="62"/>
    </location>
</feature>
<sequence>MVETAHKGQPPVTSLRQGLPKAGSSLQPSYRGSHLQGRHLQARCPPKLRAEAAHRSARKSDAHGGVVLPAGTTPTAKAVAPAP</sequence>
<evidence type="ECO:0000313" key="2">
    <source>
        <dbReference type="EMBL" id="RRT54867.1"/>
    </source>
</evidence>
<gene>
    <name evidence="2" type="ORF">B296_00029544</name>
</gene>
<proteinExistence type="predicted"/>
<protein>
    <submittedName>
        <fullName evidence="2">Uncharacterized protein</fullName>
    </submittedName>
</protein>
<dbReference type="AlphaFoldDB" id="A0A426YT23"/>
<dbReference type="EMBL" id="AMZH03010375">
    <property type="protein sequence ID" value="RRT54867.1"/>
    <property type="molecule type" value="Genomic_DNA"/>
</dbReference>
<dbReference type="Proteomes" id="UP000287651">
    <property type="component" value="Unassembled WGS sequence"/>
</dbReference>